<protein>
    <submittedName>
        <fullName evidence="1">Uncharacterized protein</fullName>
    </submittedName>
</protein>
<evidence type="ECO:0000313" key="1">
    <source>
        <dbReference type="EMBL" id="KKM19789.1"/>
    </source>
</evidence>
<dbReference type="EMBL" id="LAZR01013909">
    <property type="protein sequence ID" value="KKM19789.1"/>
    <property type="molecule type" value="Genomic_DNA"/>
</dbReference>
<accession>A0A0F9IJ14</accession>
<gene>
    <name evidence="1" type="ORF">LCGC14_1652060</name>
</gene>
<dbReference type="Gene3D" id="2.60.120.260">
    <property type="entry name" value="Galactose-binding domain-like"/>
    <property type="match status" value="1"/>
</dbReference>
<name>A0A0F9IJ14_9ZZZZ</name>
<sequence length="293" mass="33404">MAITLRFPLVVSLLVCCPFAAAETGKVVLSTETMWRTRLVFEPKEILLKDGTVDHVKLKLKENWRKVVTVREFEPVKLPFFRVPTETPADWMRPDFDDGDWARAVGPMLLDDEKRVEWKLLLLRATFEVADPTKAAGLELSVDYKGGIVVYLNGRELTRQHMPKGILGLYTCAEPEPKEAFLFPSGYLGMREGWRKPFPAWTNMVQARVRHLREVPIPLSMLRKGANVLAMAVRASDLHPVAGGYRAFRDPFSPPYYSVSWFHAQLLRLELRSAGGQVRSMRRRPAGGRRCLQ</sequence>
<comment type="caution">
    <text evidence="1">The sequence shown here is derived from an EMBL/GenBank/DDBJ whole genome shotgun (WGS) entry which is preliminary data.</text>
</comment>
<reference evidence="1" key="1">
    <citation type="journal article" date="2015" name="Nature">
        <title>Complex archaea that bridge the gap between prokaryotes and eukaryotes.</title>
        <authorList>
            <person name="Spang A."/>
            <person name="Saw J.H."/>
            <person name="Jorgensen S.L."/>
            <person name="Zaremba-Niedzwiedzka K."/>
            <person name="Martijn J."/>
            <person name="Lind A.E."/>
            <person name="van Eijk R."/>
            <person name="Schleper C."/>
            <person name="Guy L."/>
            <person name="Ettema T.J."/>
        </authorList>
    </citation>
    <scope>NUCLEOTIDE SEQUENCE</scope>
</reference>
<organism evidence="1">
    <name type="scientific">marine sediment metagenome</name>
    <dbReference type="NCBI Taxonomy" id="412755"/>
    <lineage>
        <taxon>unclassified sequences</taxon>
        <taxon>metagenomes</taxon>
        <taxon>ecological metagenomes</taxon>
    </lineage>
</organism>
<dbReference type="AlphaFoldDB" id="A0A0F9IJ14"/>
<proteinExistence type="predicted"/>